<proteinExistence type="predicted"/>
<dbReference type="RefSeq" id="YP_010103745.1">
    <property type="nucleotide sequence ID" value="NC_055811.1"/>
</dbReference>
<gene>
    <name evidence="1" type="primary">44</name>
    <name evidence="1" type="ORF">SEA_JUJU_44</name>
</gene>
<dbReference type="KEGG" id="vg:65121644"/>
<evidence type="ECO:0000313" key="2">
    <source>
        <dbReference type="Proteomes" id="UP000317704"/>
    </source>
</evidence>
<reference evidence="1 2" key="1">
    <citation type="submission" date="2019-06" db="EMBL/GenBank/DDBJ databases">
        <authorList>
            <person name="English H.B."/>
            <person name="Fox B.C."/>
            <person name="Houston B.M."/>
            <person name="Koller H.E."/>
            <person name="Salsman M.A."/>
            <person name="Teasley B.R."/>
            <person name="Vandoros E."/>
            <person name="Korey C.A."/>
            <person name="Tolsma S."/>
            <person name="Caruso S.M."/>
            <person name="Garlena R.A."/>
            <person name="Russell D.A."/>
            <person name="Pope W.H."/>
            <person name="Jacobs-Se D."/>
            <person name="Hatfull G.F."/>
        </authorList>
    </citation>
    <scope>NUCLEOTIDE SEQUENCE [LARGE SCALE GENOMIC DNA]</scope>
</reference>
<keyword evidence="2" id="KW-1185">Reference proteome</keyword>
<name>A0A516KR42_9CAUD</name>
<dbReference type="GeneID" id="65121644"/>
<accession>A0A516KR42</accession>
<evidence type="ECO:0000313" key="1">
    <source>
        <dbReference type="EMBL" id="QDP44160.1"/>
    </source>
</evidence>
<organism evidence="1 2">
    <name type="scientific">Gordonia phage JuJu</name>
    <dbReference type="NCBI Taxonomy" id="2590929"/>
    <lineage>
        <taxon>Viruses</taxon>
        <taxon>Duplodnaviria</taxon>
        <taxon>Heunggongvirae</taxon>
        <taxon>Uroviricota</taxon>
        <taxon>Caudoviricetes</taxon>
        <taxon>Jujuvirus</taxon>
        <taxon>Jujuvirus juju</taxon>
    </lineage>
</organism>
<dbReference type="Proteomes" id="UP000317704">
    <property type="component" value="Segment"/>
</dbReference>
<sequence length="182" mass="19619">MAETASVERPNTASDLQALVGEYRTQIFTRVAAGKPLDPLFYLLGFDISEDDDIESPIDPDESAETSGNTAFMSVASAILPNVFGIRVGMKLETQAHLVAAEVAVEYQWTSSVDYSNREAFMEFAKIDAVPKVMTLGRAILIETARGIGFNPTSPFPTADADTLELVGKQLDNALEQGITGL</sequence>
<protein>
    <submittedName>
        <fullName evidence="1">Uncharacterized protein</fullName>
    </submittedName>
</protein>
<dbReference type="EMBL" id="MN062704">
    <property type="protein sequence ID" value="QDP44160.1"/>
    <property type="molecule type" value="Genomic_DNA"/>
</dbReference>